<reference evidence="2 3" key="1">
    <citation type="submission" date="2020-09" db="EMBL/GenBank/DDBJ databases">
        <authorList>
            <person name="Tanuku N.R.S."/>
        </authorList>
    </citation>
    <scope>NUCLEOTIDE SEQUENCE [LARGE SCALE GENOMIC DNA]</scope>
    <source>
        <strain evidence="2 3">AK62</strain>
    </source>
</reference>
<keyword evidence="3" id="KW-1185">Reference proteome</keyword>
<sequence>MNAQNQVTDPFQSIRPYRDNEVEAVLQRLIRDDECISALTRYQFPRASSSFGWLLKPLVRIAVAARVGDIEDVQSFQMLVADYMQKMIARTTTRVSCSGLERLDPNEAYLFVSNHRDIAMDPAFVNWVRHQGGMSTVRIAIGDNLLRKPYVSDLMRLNKSFIVNRSAKGRELMTALNQLSSYIDHSVCNGHSVWIAQREGRAKDGNDRTDPALMKMFYMSHRKQRSLSEMVERLNIVPVAISYELDPCDALKAEELAAIALHGAYEKSEFEDIASIVRGITGDKGAVHVGFGEPLEGTFDSPEALAAEIDRQIYLNYRLHPSNLAAAGESVTAEQQAAFDARLASVSEEARPFLQAMYANPVRNYHLAQQEGA</sequence>
<dbReference type="InterPro" id="IPR002123">
    <property type="entry name" value="Plipid/glycerol_acylTrfase"/>
</dbReference>
<dbReference type="PANTHER" id="PTHR30068:SF3">
    <property type="entry name" value="PHOSPHOLIPID_GLYCEROL ACYLTRANSFERASE DOMAIN-CONTAINING PROTEIN"/>
    <property type="match status" value="1"/>
</dbReference>
<dbReference type="EMBL" id="JACVEW010000016">
    <property type="protein sequence ID" value="MBP0049301.1"/>
    <property type="molecule type" value="Genomic_DNA"/>
</dbReference>
<evidence type="ECO:0000259" key="1">
    <source>
        <dbReference type="Pfam" id="PF01553"/>
    </source>
</evidence>
<evidence type="ECO:0000313" key="2">
    <source>
        <dbReference type="EMBL" id="MBP0049301.1"/>
    </source>
</evidence>
<keyword evidence="2" id="KW-0012">Acyltransferase</keyword>
<name>A0ABS3ZC84_9GAMM</name>
<keyword evidence="2" id="KW-0808">Transferase</keyword>
<comment type="caution">
    <text evidence="2">The sequence shown here is derived from an EMBL/GenBank/DDBJ whole genome shotgun (WGS) entry which is preliminary data.</text>
</comment>
<accession>A0ABS3ZC84</accession>
<dbReference type="RefSeq" id="WP_209287916.1">
    <property type="nucleotide sequence ID" value="NZ_JACVEW010000016.1"/>
</dbReference>
<dbReference type="PANTHER" id="PTHR30068">
    <property type="entry name" value="URONATE ISOMERASE"/>
    <property type="match status" value="1"/>
</dbReference>
<gene>
    <name evidence="2" type="ORF">H9C73_11185</name>
</gene>
<dbReference type="SUPFAM" id="SSF69593">
    <property type="entry name" value="Glycerol-3-phosphate (1)-acyltransferase"/>
    <property type="match status" value="1"/>
</dbReference>
<dbReference type="GO" id="GO:0016746">
    <property type="term" value="F:acyltransferase activity"/>
    <property type="evidence" value="ECO:0007669"/>
    <property type="project" value="UniProtKB-KW"/>
</dbReference>
<dbReference type="Proteomes" id="UP000810171">
    <property type="component" value="Unassembled WGS sequence"/>
</dbReference>
<feature type="domain" description="Phospholipid/glycerol acyltransferase" evidence="1">
    <location>
        <begin position="94"/>
        <end position="196"/>
    </location>
</feature>
<evidence type="ECO:0000313" key="3">
    <source>
        <dbReference type="Proteomes" id="UP000810171"/>
    </source>
</evidence>
<proteinExistence type="predicted"/>
<protein>
    <submittedName>
        <fullName evidence="2">1-acyl-sn-glycerol-3-phosphate acyltransferase</fullName>
    </submittedName>
</protein>
<dbReference type="Pfam" id="PF01553">
    <property type="entry name" value="Acyltransferase"/>
    <property type="match status" value="1"/>
</dbReference>
<organism evidence="2 3">
    <name type="scientific">Marinobacterium alkalitolerans</name>
    <dbReference type="NCBI Taxonomy" id="1542925"/>
    <lineage>
        <taxon>Bacteria</taxon>
        <taxon>Pseudomonadati</taxon>
        <taxon>Pseudomonadota</taxon>
        <taxon>Gammaproteobacteria</taxon>
        <taxon>Oceanospirillales</taxon>
        <taxon>Oceanospirillaceae</taxon>
        <taxon>Marinobacterium</taxon>
    </lineage>
</organism>